<dbReference type="SUPFAM" id="SSF50965">
    <property type="entry name" value="Galactose oxidase, central domain"/>
    <property type="match status" value="1"/>
</dbReference>
<dbReference type="InterPro" id="IPR036047">
    <property type="entry name" value="F-box-like_dom_sf"/>
</dbReference>
<dbReference type="NCBIfam" id="TIGR01640">
    <property type="entry name" value="F_box_assoc_1"/>
    <property type="match status" value="1"/>
</dbReference>
<dbReference type="STRING" id="4097.A0A1S3YG48"/>
<dbReference type="SMART" id="SM00256">
    <property type="entry name" value="FBOX"/>
    <property type="match status" value="1"/>
</dbReference>
<reference evidence="3" key="1">
    <citation type="submission" date="2025-08" db="UniProtKB">
        <authorList>
            <consortium name="RefSeq"/>
        </authorList>
    </citation>
    <scope>IDENTIFICATION</scope>
</reference>
<dbReference type="AlphaFoldDB" id="A0A1S3YG48"/>
<dbReference type="InterPro" id="IPR017451">
    <property type="entry name" value="F-box-assoc_interact_dom"/>
</dbReference>
<dbReference type="SUPFAM" id="SSF81383">
    <property type="entry name" value="F-box domain"/>
    <property type="match status" value="1"/>
</dbReference>
<feature type="region of interest" description="Disordered" evidence="1">
    <location>
        <begin position="1"/>
        <end position="28"/>
    </location>
</feature>
<organism evidence="3">
    <name type="scientific">Nicotiana tabacum</name>
    <name type="common">Common tobacco</name>
    <dbReference type="NCBI Taxonomy" id="4097"/>
    <lineage>
        <taxon>Eukaryota</taxon>
        <taxon>Viridiplantae</taxon>
        <taxon>Streptophyta</taxon>
        <taxon>Embryophyta</taxon>
        <taxon>Tracheophyta</taxon>
        <taxon>Spermatophyta</taxon>
        <taxon>Magnoliopsida</taxon>
        <taxon>eudicotyledons</taxon>
        <taxon>Gunneridae</taxon>
        <taxon>Pentapetalae</taxon>
        <taxon>asterids</taxon>
        <taxon>lamiids</taxon>
        <taxon>Solanales</taxon>
        <taxon>Solanaceae</taxon>
        <taxon>Nicotianoideae</taxon>
        <taxon>Nicotianeae</taxon>
        <taxon>Nicotiana</taxon>
    </lineage>
</organism>
<dbReference type="Pfam" id="PF00646">
    <property type="entry name" value="F-box"/>
    <property type="match status" value="1"/>
</dbReference>
<dbReference type="Pfam" id="PF07734">
    <property type="entry name" value="FBA_1"/>
    <property type="match status" value="1"/>
</dbReference>
<accession>A0A1S3YG48</accession>
<gene>
    <name evidence="3" type="primary">LOC107775756</name>
</gene>
<evidence type="ECO:0000259" key="2">
    <source>
        <dbReference type="PROSITE" id="PS50181"/>
    </source>
</evidence>
<dbReference type="PANTHER" id="PTHR31672:SF13">
    <property type="entry name" value="F-BOX PROTEIN CPR30-LIKE"/>
    <property type="match status" value="1"/>
</dbReference>
<dbReference type="OrthoDB" id="1256553at2759"/>
<proteinExistence type="predicted"/>
<dbReference type="PaxDb" id="4097-A0A1S3YG48"/>
<dbReference type="InterPro" id="IPR050796">
    <property type="entry name" value="SCF_F-box_component"/>
</dbReference>
<dbReference type="PROSITE" id="PS50181">
    <property type="entry name" value="FBOX"/>
    <property type="match status" value="1"/>
</dbReference>
<sequence length="396" mass="45002">MESKVDEASDRRAQHSKPMNHSQLPSSSIQDSSFNRVLILPPELITEILLRLPVKSLLKFRCVSKSWLSLISSPEFVNTHLSTCVNNTEYTHHRLMLGLDKGLKVYSVRSLLYEDESVEATHLDFPTKGYFSIVGSVNGLICLRTGPNNMLLWNPSMRKLKNCTAFIAAPKGVFYLWGFGYDEVHDDYKVVRMFYAINGGNSCDVKVEIYSLKSDSWKGIDGFQYGKIHSCLGKLVNGKLHWITSGAHPGSNDGDIIFIDLADEKWGVLEQPCHGENEFYFNLGVLGSYLSVFRTYQSTWADVWVMKEYGVKESWAKIYTIKFDEDIPKHGRSPLFCKSNKGEILLALGSRFMIYNPKANSLRYPKISKSYFSFSDGICVESLVCPFLQNEPRMQQ</sequence>
<dbReference type="InterPro" id="IPR011043">
    <property type="entry name" value="Gal_Oxase/kelch_b-propeller"/>
</dbReference>
<dbReference type="OMA" id="NTEYTHH"/>
<feature type="domain" description="F-box" evidence="2">
    <location>
        <begin position="34"/>
        <end position="80"/>
    </location>
</feature>
<dbReference type="InterPro" id="IPR001810">
    <property type="entry name" value="F-box_dom"/>
</dbReference>
<dbReference type="CDD" id="cd22157">
    <property type="entry name" value="F-box_AtFBW1-like"/>
    <property type="match status" value="1"/>
</dbReference>
<dbReference type="PANTHER" id="PTHR31672">
    <property type="entry name" value="BNACNNG10540D PROTEIN"/>
    <property type="match status" value="1"/>
</dbReference>
<feature type="compositionally biased region" description="Basic and acidic residues" evidence="1">
    <location>
        <begin position="1"/>
        <end position="13"/>
    </location>
</feature>
<dbReference type="KEGG" id="nta:107775756"/>
<dbReference type="RefSeq" id="XP_016451013.1">
    <property type="nucleotide sequence ID" value="XM_016595527.1"/>
</dbReference>
<protein>
    <submittedName>
        <fullName evidence="3">F-box protein CPR30-like</fullName>
    </submittedName>
</protein>
<evidence type="ECO:0000256" key="1">
    <source>
        <dbReference type="SAM" id="MobiDB-lite"/>
    </source>
</evidence>
<dbReference type="InterPro" id="IPR006527">
    <property type="entry name" value="F-box-assoc_dom_typ1"/>
</dbReference>
<evidence type="ECO:0000313" key="3">
    <source>
        <dbReference type="RefSeq" id="XP_016451013.1"/>
    </source>
</evidence>
<name>A0A1S3YG48_TOBAC</name>
<dbReference type="Gene3D" id="1.20.1280.50">
    <property type="match status" value="1"/>
</dbReference>